<dbReference type="Pfam" id="PF22022">
    <property type="entry name" value="Phage_int_M"/>
    <property type="match status" value="1"/>
</dbReference>
<name>A0A9D2HF94_9BACT</name>
<keyword evidence="3 5" id="KW-0238">DNA-binding</keyword>
<dbReference type="Gene3D" id="1.10.443.10">
    <property type="entry name" value="Intergrase catalytic core"/>
    <property type="match status" value="1"/>
</dbReference>
<evidence type="ECO:0000256" key="2">
    <source>
        <dbReference type="ARBA" id="ARBA00022908"/>
    </source>
</evidence>
<evidence type="ECO:0000256" key="3">
    <source>
        <dbReference type="ARBA" id="ARBA00023125"/>
    </source>
</evidence>
<evidence type="ECO:0000256" key="5">
    <source>
        <dbReference type="PROSITE-ProRule" id="PRU01248"/>
    </source>
</evidence>
<dbReference type="Proteomes" id="UP000824225">
    <property type="component" value="Unassembled WGS sequence"/>
</dbReference>
<proteinExistence type="inferred from homology"/>
<evidence type="ECO:0000256" key="4">
    <source>
        <dbReference type="ARBA" id="ARBA00023172"/>
    </source>
</evidence>
<evidence type="ECO:0000259" key="7">
    <source>
        <dbReference type="PROSITE" id="PS51900"/>
    </source>
</evidence>
<evidence type="ECO:0000256" key="1">
    <source>
        <dbReference type="ARBA" id="ARBA00008857"/>
    </source>
</evidence>
<dbReference type="InterPro" id="IPR053876">
    <property type="entry name" value="Phage_int_M"/>
</dbReference>
<dbReference type="Pfam" id="PF00589">
    <property type="entry name" value="Phage_integrase"/>
    <property type="match status" value="1"/>
</dbReference>
<keyword evidence="4" id="KW-0233">DNA recombination</keyword>
<dbReference type="PROSITE" id="PS51900">
    <property type="entry name" value="CB"/>
    <property type="match status" value="1"/>
</dbReference>
<dbReference type="InterPro" id="IPR025166">
    <property type="entry name" value="Integrase_DNA_bind_dom"/>
</dbReference>
<dbReference type="InterPro" id="IPR002104">
    <property type="entry name" value="Integrase_catalytic"/>
</dbReference>
<dbReference type="PANTHER" id="PTHR30629:SF2">
    <property type="entry name" value="PROPHAGE INTEGRASE INTS-RELATED"/>
    <property type="match status" value="1"/>
</dbReference>
<dbReference type="EMBL" id="DXAN01000025">
    <property type="protein sequence ID" value="HJA09096.1"/>
    <property type="molecule type" value="Genomic_DNA"/>
</dbReference>
<dbReference type="GO" id="GO:0015074">
    <property type="term" value="P:DNA integration"/>
    <property type="evidence" value="ECO:0007669"/>
    <property type="project" value="UniProtKB-KW"/>
</dbReference>
<feature type="domain" description="Core-binding (CB)" evidence="7">
    <location>
        <begin position="95"/>
        <end position="176"/>
    </location>
</feature>
<dbReference type="SUPFAM" id="SSF56349">
    <property type="entry name" value="DNA breaking-rejoining enzymes"/>
    <property type="match status" value="1"/>
</dbReference>
<dbReference type="InterPro" id="IPR010998">
    <property type="entry name" value="Integrase_recombinase_N"/>
</dbReference>
<feature type="domain" description="Tyr recombinase" evidence="6">
    <location>
        <begin position="199"/>
        <end position="378"/>
    </location>
</feature>
<dbReference type="InterPro" id="IPR038488">
    <property type="entry name" value="Integrase_DNA-bd_sf"/>
</dbReference>
<dbReference type="Gene3D" id="3.30.160.390">
    <property type="entry name" value="Integrase, DNA-binding domain"/>
    <property type="match status" value="1"/>
</dbReference>
<dbReference type="Gene3D" id="1.10.150.130">
    <property type="match status" value="1"/>
</dbReference>
<comment type="caution">
    <text evidence="8">The sequence shown here is derived from an EMBL/GenBank/DDBJ whole genome shotgun (WGS) entry which is preliminary data.</text>
</comment>
<dbReference type="GO" id="GO:0003677">
    <property type="term" value="F:DNA binding"/>
    <property type="evidence" value="ECO:0007669"/>
    <property type="project" value="UniProtKB-UniRule"/>
</dbReference>
<reference evidence="8" key="1">
    <citation type="journal article" date="2021" name="PeerJ">
        <title>Extensive microbial diversity within the chicken gut microbiome revealed by metagenomics and culture.</title>
        <authorList>
            <person name="Gilroy R."/>
            <person name="Ravi A."/>
            <person name="Getino M."/>
            <person name="Pursley I."/>
            <person name="Horton D.L."/>
            <person name="Alikhan N.F."/>
            <person name="Baker D."/>
            <person name="Gharbi K."/>
            <person name="Hall N."/>
            <person name="Watson M."/>
            <person name="Adriaenssens E.M."/>
            <person name="Foster-Nyarko E."/>
            <person name="Jarju S."/>
            <person name="Secka A."/>
            <person name="Antonio M."/>
            <person name="Oren A."/>
            <person name="Chaudhuri R.R."/>
            <person name="La Ragione R."/>
            <person name="Hildebrand F."/>
            <person name="Pallen M.J."/>
        </authorList>
    </citation>
    <scope>NUCLEOTIDE SEQUENCE</scope>
    <source>
        <strain evidence="8">CHK186-16707</strain>
    </source>
</reference>
<dbReference type="InterPro" id="IPR013762">
    <property type="entry name" value="Integrase-like_cat_sf"/>
</dbReference>
<protein>
    <submittedName>
        <fullName evidence="8">Tyrosine-type recombinase/integrase</fullName>
    </submittedName>
</protein>
<dbReference type="CDD" id="cd00801">
    <property type="entry name" value="INT_P4_C"/>
    <property type="match status" value="1"/>
</dbReference>
<keyword evidence="2" id="KW-0229">DNA integration</keyword>
<dbReference type="AlphaFoldDB" id="A0A9D2HF94"/>
<evidence type="ECO:0000313" key="9">
    <source>
        <dbReference type="Proteomes" id="UP000824225"/>
    </source>
</evidence>
<comment type="similarity">
    <text evidence="1">Belongs to the 'phage' integrase family.</text>
</comment>
<dbReference type="Pfam" id="PF13356">
    <property type="entry name" value="Arm-DNA-bind_3"/>
    <property type="match status" value="1"/>
</dbReference>
<dbReference type="GO" id="GO:0006310">
    <property type="term" value="P:DNA recombination"/>
    <property type="evidence" value="ECO:0007669"/>
    <property type="project" value="UniProtKB-KW"/>
</dbReference>
<reference evidence="8" key="2">
    <citation type="submission" date="2021-04" db="EMBL/GenBank/DDBJ databases">
        <authorList>
            <person name="Gilroy R."/>
        </authorList>
    </citation>
    <scope>NUCLEOTIDE SEQUENCE</scope>
    <source>
        <strain evidence="8">CHK186-16707</strain>
    </source>
</reference>
<evidence type="ECO:0000259" key="6">
    <source>
        <dbReference type="PROSITE" id="PS51898"/>
    </source>
</evidence>
<evidence type="ECO:0000313" key="8">
    <source>
        <dbReference type="EMBL" id="HJA09096.1"/>
    </source>
</evidence>
<dbReference type="InterPro" id="IPR011010">
    <property type="entry name" value="DNA_brk_join_enz"/>
</dbReference>
<dbReference type="PROSITE" id="PS51898">
    <property type="entry name" value="TYR_RECOMBINASE"/>
    <property type="match status" value="1"/>
</dbReference>
<sequence>MLTDTKIKQAKPADKMYKLYDELGLYLEILPTGHKRWCWKYRFAGKEKLLRFRSYPVVTLKMARDERDAALKILAQGKDPSVERKEWKMQAAQEVTFGRMAEEYQTAFSRVWSKSHQGNVRQRLDAYILPFLGKRPVNAITPTDVLALVRDIEKKGAFETASRVLGICGQVFRYAVSGGHALSDPCRDLRGALVPTVVKKRAALTTEEGARAVMRAIDGYMGSFIVRCAVRFTALTFVRQGELRYATWPEIDFDKALWSIPAARMKGRLEHMVPLSRQSLELLRELYQLTGASDWVFPSLRHGNRPISENTVNSALRAMGFGKDEMCAHGFRAMASTLLNEQGWRPDVIERQLAHVERNKVRGAYNRAEYLSERVRMMQAWADYLDGLLLG</sequence>
<dbReference type="InterPro" id="IPR050808">
    <property type="entry name" value="Phage_Integrase"/>
</dbReference>
<accession>A0A9D2HF94</accession>
<dbReference type="InterPro" id="IPR044068">
    <property type="entry name" value="CB"/>
</dbReference>
<dbReference type="PANTHER" id="PTHR30629">
    <property type="entry name" value="PROPHAGE INTEGRASE"/>
    <property type="match status" value="1"/>
</dbReference>
<gene>
    <name evidence="8" type="ORF">H9962_07915</name>
</gene>
<organism evidence="8 9">
    <name type="scientific">Candidatus Mailhella merdigallinarum</name>
    <dbReference type="NCBI Taxonomy" id="2838658"/>
    <lineage>
        <taxon>Bacteria</taxon>
        <taxon>Pseudomonadati</taxon>
        <taxon>Thermodesulfobacteriota</taxon>
        <taxon>Desulfovibrionia</taxon>
        <taxon>Desulfovibrionales</taxon>
        <taxon>Desulfovibrionaceae</taxon>
        <taxon>Mailhella</taxon>
    </lineage>
</organism>